<evidence type="ECO:0000256" key="2">
    <source>
        <dbReference type="ARBA" id="ARBA00011900"/>
    </source>
</evidence>
<dbReference type="PANTHER" id="PTHR30481">
    <property type="entry name" value="DNA ADENINE METHYLASE"/>
    <property type="match status" value="1"/>
</dbReference>
<dbReference type="GO" id="GO:0009007">
    <property type="term" value="F:site-specific DNA-methyltransferase (adenine-specific) activity"/>
    <property type="evidence" value="ECO:0007669"/>
    <property type="project" value="UniProtKB-UniRule"/>
</dbReference>
<dbReference type="GO" id="GO:0006298">
    <property type="term" value="P:mismatch repair"/>
    <property type="evidence" value="ECO:0007669"/>
    <property type="project" value="TreeGrafter"/>
</dbReference>
<dbReference type="PRINTS" id="PR00505">
    <property type="entry name" value="D12N6MTFRASE"/>
</dbReference>
<dbReference type="PIRSF" id="PIRSF036638">
    <property type="entry name" value="M_m6A_StsI"/>
    <property type="match status" value="1"/>
</dbReference>
<dbReference type="EMBL" id="BDUF01000076">
    <property type="protein sequence ID" value="GAX91063.1"/>
    <property type="molecule type" value="Genomic_DNA"/>
</dbReference>
<evidence type="ECO:0000256" key="5">
    <source>
        <dbReference type="ARBA" id="ARBA00022691"/>
    </source>
</evidence>
<name>A0A292YQN2_9BACL</name>
<dbReference type="SUPFAM" id="SSF53335">
    <property type="entry name" value="S-adenosyl-L-methionine-dependent methyltransferases"/>
    <property type="match status" value="2"/>
</dbReference>
<protein>
    <recommendedName>
        <fullName evidence="2 7">Site-specific DNA-methyltransferase (adenine-specific)</fullName>
        <ecNumber evidence="2 7">2.1.1.72</ecNumber>
    </recommendedName>
</protein>
<dbReference type="GO" id="GO:0043565">
    <property type="term" value="F:sequence-specific DNA binding"/>
    <property type="evidence" value="ECO:0007669"/>
    <property type="project" value="TreeGrafter"/>
</dbReference>
<dbReference type="EC" id="2.1.1.72" evidence="2 7"/>
<evidence type="ECO:0000256" key="6">
    <source>
        <dbReference type="ARBA" id="ARBA00047942"/>
    </source>
</evidence>
<evidence type="ECO:0000256" key="7">
    <source>
        <dbReference type="RuleBase" id="RU361257"/>
    </source>
</evidence>
<dbReference type="REBASE" id="242434">
    <property type="entry name" value="M.ElaLN1ORF2723P"/>
</dbReference>
<dbReference type="PROSITE" id="PS00092">
    <property type="entry name" value="N6_MTASE"/>
    <property type="match status" value="2"/>
</dbReference>
<evidence type="ECO:0000256" key="4">
    <source>
        <dbReference type="ARBA" id="ARBA00022679"/>
    </source>
</evidence>
<dbReference type="GO" id="GO:1904047">
    <property type="term" value="F:S-adenosyl-L-methionine binding"/>
    <property type="evidence" value="ECO:0007669"/>
    <property type="project" value="TreeGrafter"/>
</dbReference>
<organism evidence="8 9">
    <name type="scientific">Effusibacillus lacus</name>
    <dbReference type="NCBI Taxonomy" id="1348429"/>
    <lineage>
        <taxon>Bacteria</taxon>
        <taxon>Bacillati</taxon>
        <taxon>Bacillota</taxon>
        <taxon>Bacilli</taxon>
        <taxon>Bacillales</taxon>
        <taxon>Alicyclobacillaceae</taxon>
        <taxon>Effusibacillus</taxon>
    </lineage>
</organism>
<evidence type="ECO:0000313" key="8">
    <source>
        <dbReference type="EMBL" id="GAX91063.1"/>
    </source>
</evidence>
<dbReference type="InterPro" id="IPR002052">
    <property type="entry name" value="DNA_methylase_N6_adenine_CS"/>
</dbReference>
<dbReference type="InterPro" id="IPR023095">
    <property type="entry name" value="Ade_MeTrfase_dom_2"/>
</dbReference>
<keyword evidence="5 7" id="KW-0949">S-adenosyl-L-methionine</keyword>
<dbReference type="Gene3D" id="1.10.1020.10">
    <property type="entry name" value="Adenine-specific Methyltransferase, Domain 2"/>
    <property type="match status" value="2"/>
</dbReference>
<reference evidence="9" key="1">
    <citation type="submission" date="2017-07" db="EMBL/GenBank/DDBJ databases">
        <title>Draft genome sequence of Effusibacillus lacus strain skLN1.</title>
        <authorList>
            <person name="Watanabe M."/>
            <person name="Kojima H."/>
            <person name="Fukui M."/>
        </authorList>
    </citation>
    <scope>NUCLEOTIDE SEQUENCE [LARGE SCALE GENOMIC DNA]</scope>
    <source>
        <strain evidence="9">skLN1</strain>
    </source>
</reference>
<dbReference type="AlphaFoldDB" id="A0A292YQN2"/>
<dbReference type="OrthoDB" id="9805629at2"/>
<dbReference type="GO" id="GO:0032259">
    <property type="term" value="P:methylation"/>
    <property type="evidence" value="ECO:0007669"/>
    <property type="project" value="UniProtKB-KW"/>
</dbReference>
<dbReference type="InterPro" id="IPR029063">
    <property type="entry name" value="SAM-dependent_MTases_sf"/>
</dbReference>
<dbReference type="GO" id="GO:0009307">
    <property type="term" value="P:DNA restriction-modification system"/>
    <property type="evidence" value="ECO:0007669"/>
    <property type="project" value="InterPro"/>
</dbReference>
<dbReference type="Proteomes" id="UP000217785">
    <property type="component" value="Unassembled WGS sequence"/>
</dbReference>
<evidence type="ECO:0000256" key="1">
    <source>
        <dbReference type="ARBA" id="ARBA00006594"/>
    </source>
</evidence>
<dbReference type="NCBIfam" id="TIGR00571">
    <property type="entry name" value="dam"/>
    <property type="match status" value="1"/>
</dbReference>
<keyword evidence="9" id="KW-1185">Reference proteome</keyword>
<comment type="caution">
    <text evidence="8">The sequence shown here is derived from an EMBL/GenBank/DDBJ whole genome shotgun (WGS) entry which is preliminary data.</text>
</comment>
<dbReference type="Gene3D" id="3.40.50.150">
    <property type="entry name" value="Vaccinia Virus protein VP39"/>
    <property type="match status" value="2"/>
</dbReference>
<keyword evidence="4 7" id="KW-0808">Transferase</keyword>
<comment type="catalytic activity">
    <reaction evidence="6 7">
        <text>a 2'-deoxyadenosine in DNA + S-adenosyl-L-methionine = an N(6)-methyl-2'-deoxyadenosine in DNA + S-adenosyl-L-homocysteine + H(+)</text>
        <dbReference type="Rhea" id="RHEA:15197"/>
        <dbReference type="Rhea" id="RHEA-COMP:12418"/>
        <dbReference type="Rhea" id="RHEA-COMP:12419"/>
        <dbReference type="ChEBI" id="CHEBI:15378"/>
        <dbReference type="ChEBI" id="CHEBI:57856"/>
        <dbReference type="ChEBI" id="CHEBI:59789"/>
        <dbReference type="ChEBI" id="CHEBI:90615"/>
        <dbReference type="ChEBI" id="CHEBI:90616"/>
        <dbReference type="EC" id="2.1.1.72"/>
    </reaction>
</comment>
<dbReference type="Pfam" id="PF02086">
    <property type="entry name" value="MethyltransfD12"/>
    <property type="match status" value="2"/>
</dbReference>
<comment type="similarity">
    <text evidence="1 7">Belongs to the N(4)/N(6)-methyltransferase family.</text>
</comment>
<dbReference type="InterPro" id="IPR012186">
    <property type="entry name" value="Ade-mod_methylase_MStsI"/>
</dbReference>
<dbReference type="RefSeq" id="WP_096182787.1">
    <property type="nucleotide sequence ID" value="NZ_BDUF01000076.1"/>
</dbReference>
<gene>
    <name evidence="8" type="ORF">EFBL_2723</name>
</gene>
<dbReference type="InterPro" id="IPR012327">
    <property type="entry name" value="MeTrfase_D12"/>
</dbReference>
<dbReference type="PANTHER" id="PTHR30481:SF3">
    <property type="entry name" value="DNA ADENINE METHYLASE"/>
    <property type="match status" value="1"/>
</dbReference>
<keyword evidence="3 7" id="KW-0489">Methyltransferase</keyword>
<proteinExistence type="inferred from homology"/>
<sequence>MKTQIVQVASITPPKPVLKWAGGKQQMLDILLPNAPKKYNKYIEPFFGGGALFFALLPEKAIIADSNPEIINLYRCLSENVEDVISILKTMPYSKEDYYEIRATNPDTLTPMQQAARTIYLNKTCFNGLYRVNKKGQFNVPFGKQKNPNYCDEQNLRAASEALKNAEIVLGDYKDVLGRYAELGDLIFLDPPYLPISEYADFKRYTKEQFYEEDHHELAQEVKRLHELGCHVLLTNSNHPLVYELYDEFKISVYPTRRSINSKGSKRKGEDVLVKVEPKKQIFVVPEKIQLSPQVSLYPSTRYMGSKQNLLEYILGVAEQFKFETVLDLFSGSGVVSYLFKAHNKQVISNDYMAFSACITKALVENNNTTLNERDLAILLDTNVLTDNLVSETFKGLYFEDEDNQFIDIIRTNLSRLRDQYKRALAQASLVRACLKKRPRGIFTYTGYRYDDGRRDLTLSLKEQFLEAVEQMNLAVFDNGKANKSRHGDAMECKQKADLVYMDPPYFSPLSDNEYVRRYHFVEGLVRDWKGVEMQWHTKTKKFKSYPTPFSSRNGAYEAFDILFKRYKDSILIVSYSSNSLPTKDEMIGLMTKYKENVEVVAVDHRYSFGNQGHKVEDNNNLVKEYLFVGY</sequence>
<evidence type="ECO:0000256" key="3">
    <source>
        <dbReference type="ARBA" id="ARBA00022603"/>
    </source>
</evidence>
<evidence type="ECO:0000313" key="9">
    <source>
        <dbReference type="Proteomes" id="UP000217785"/>
    </source>
</evidence>
<accession>A0A292YQN2</accession>